<feature type="non-terminal residue" evidence="1">
    <location>
        <position position="1"/>
    </location>
</feature>
<protein>
    <submittedName>
        <fullName evidence="1">Uncharacterized protein</fullName>
    </submittedName>
</protein>
<dbReference type="Proteomes" id="UP001278571">
    <property type="component" value="Unassembled WGS sequence"/>
</dbReference>
<accession>A0ABU4JZG1</accession>
<evidence type="ECO:0000313" key="2">
    <source>
        <dbReference type="Proteomes" id="UP001278571"/>
    </source>
</evidence>
<dbReference type="RefSeq" id="WP_319007276.1">
    <property type="nucleotide sequence ID" value="NZ_JAWJZF010000085.1"/>
</dbReference>
<gene>
    <name evidence="1" type="ORF">R2363_00420</name>
</gene>
<sequence length="104" mass="11430">VETTWAERADLPVKAREVLRDADAAAFATRVLPALDLLDDVRVVTRGTVPAFRELRGDPSLTITAVPSPDRDWFDLGIVVVIDGRTIPFGTLFSALSRGRTRIK</sequence>
<evidence type="ECO:0000313" key="1">
    <source>
        <dbReference type="EMBL" id="MDX2290659.1"/>
    </source>
</evidence>
<comment type="caution">
    <text evidence="1">The sequence shown here is derived from an EMBL/GenBank/DDBJ whole genome shotgun (WGS) entry which is preliminary data.</text>
</comment>
<keyword evidence="2" id="KW-1185">Reference proteome</keyword>
<feature type="non-terminal residue" evidence="1">
    <location>
        <position position="104"/>
    </location>
</feature>
<proteinExistence type="predicted"/>
<organism evidence="1 2">
    <name type="scientific">Streptomyces roseolus</name>
    <dbReference type="NCBI Taxonomy" id="67358"/>
    <lineage>
        <taxon>Bacteria</taxon>
        <taxon>Bacillati</taxon>
        <taxon>Actinomycetota</taxon>
        <taxon>Actinomycetes</taxon>
        <taxon>Kitasatosporales</taxon>
        <taxon>Streptomycetaceae</taxon>
        <taxon>Streptomyces</taxon>
    </lineage>
</organism>
<reference evidence="1 2" key="1">
    <citation type="submission" date="2023-10" db="EMBL/GenBank/DDBJ databases">
        <authorList>
            <person name="Wang X.X."/>
        </authorList>
    </citation>
    <scope>NUCLEOTIDE SEQUENCE [LARGE SCALE GENOMIC DNA]</scope>
    <source>
        <strain evidence="1 2">NBRC 12816</strain>
    </source>
</reference>
<name>A0ABU4JZG1_9ACTN</name>
<dbReference type="EMBL" id="JAWJZF010000085">
    <property type="protein sequence ID" value="MDX2290659.1"/>
    <property type="molecule type" value="Genomic_DNA"/>
</dbReference>